<feature type="non-terminal residue" evidence="2">
    <location>
        <position position="138"/>
    </location>
</feature>
<name>A0A8B7VKS8_CASCN</name>
<dbReference type="RefSeq" id="XP_020032243.1">
    <property type="nucleotide sequence ID" value="XM_020176654.1"/>
</dbReference>
<accession>A0A8B7VKS8</accession>
<evidence type="ECO:0000256" key="1">
    <source>
        <dbReference type="SAM" id="SignalP"/>
    </source>
</evidence>
<keyword evidence="1" id="KW-0732">Signal</keyword>
<proteinExistence type="predicted"/>
<dbReference type="OrthoDB" id="9835415at2759"/>
<reference evidence="2" key="1">
    <citation type="submission" date="2025-08" db="UniProtKB">
        <authorList>
            <consortium name="RefSeq"/>
        </authorList>
    </citation>
    <scope>IDENTIFICATION</scope>
    <source>
        <tissue evidence="2">Leukocyte</tissue>
    </source>
</reference>
<dbReference type="KEGG" id="ccan:109694611"/>
<dbReference type="PANTHER" id="PTHR44523:SF1">
    <property type="entry name" value="TETRATRICOPEPTIDE REPEAT PROTEIN 13"/>
    <property type="match status" value="1"/>
</dbReference>
<organism evidence="2">
    <name type="scientific">Castor canadensis</name>
    <name type="common">American beaver</name>
    <dbReference type="NCBI Taxonomy" id="51338"/>
    <lineage>
        <taxon>Eukaryota</taxon>
        <taxon>Metazoa</taxon>
        <taxon>Chordata</taxon>
        <taxon>Craniata</taxon>
        <taxon>Vertebrata</taxon>
        <taxon>Euteleostomi</taxon>
        <taxon>Mammalia</taxon>
        <taxon>Eutheria</taxon>
        <taxon>Euarchontoglires</taxon>
        <taxon>Glires</taxon>
        <taxon>Rodentia</taxon>
        <taxon>Castorimorpha</taxon>
        <taxon>Castoridae</taxon>
        <taxon>Castor</taxon>
    </lineage>
</organism>
<gene>
    <name evidence="2" type="primary">LOC109694611</name>
</gene>
<feature type="signal peptide" evidence="1">
    <location>
        <begin position="1"/>
        <end position="33"/>
    </location>
</feature>
<dbReference type="PANTHER" id="PTHR44523">
    <property type="entry name" value="TETRATRICOPEPTIDE REPEAT PROTEIN 13"/>
    <property type="match status" value="1"/>
</dbReference>
<dbReference type="AlphaFoldDB" id="A0A8B7VKS8"/>
<protein>
    <submittedName>
        <fullName evidence="2">Tetratricopeptide repeat protein 13-like</fullName>
    </submittedName>
</protein>
<evidence type="ECO:0000313" key="2">
    <source>
        <dbReference type="RefSeq" id="XP_020032243.1"/>
    </source>
</evidence>
<feature type="chain" id="PRO_5034707717" evidence="1">
    <location>
        <begin position="34"/>
        <end position="138"/>
    </location>
</feature>
<sequence length="138" mass="14970">MAPAGCGCGCRGGTGVWALQLLLLLLLSVLVSARATEHYSPLSLLKQELQHRQSQEAPVGGGCPQSGDWADQYPTECESSFLNFHESDCEPKGSPPCDSLLSLNTEKILSQAKTIAEQRRFPFATDNDSTNEELGETW</sequence>